<feature type="transmembrane region" description="Helical" evidence="8">
    <location>
        <begin position="207"/>
        <end position="233"/>
    </location>
</feature>
<evidence type="ECO:0000256" key="1">
    <source>
        <dbReference type="ARBA" id="ARBA00004127"/>
    </source>
</evidence>
<feature type="transmembrane region" description="Helical" evidence="8">
    <location>
        <begin position="55"/>
        <end position="73"/>
    </location>
</feature>
<dbReference type="GO" id="GO:0005886">
    <property type="term" value="C:plasma membrane"/>
    <property type="evidence" value="ECO:0007669"/>
    <property type="project" value="UniProtKB-SubCell"/>
</dbReference>
<keyword evidence="6 8" id="KW-1133">Transmembrane helix</keyword>
<dbReference type="InterPro" id="IPR011541">
    <property type="entry name" value="Ni/Co_transpt_high_affinity"/>
</dbReference>
<comment type="similarity">
    <text evidence="2 8">Belongs to the NiCoT transporter (TC 2.A.52) family.</text>
</comment>
<evidence type="ECO:0000256" key="7">
    <source>
        <dbReference type="ARBA" id="ARBA00023136"/>
    </source>
</evidence>
<dbReference type="GO" id="GO:0015099">
    <property type="term" value="F:nickel cation transmembrane transporter activity"/>
    <property type="evidence" value="ECO:0007669"/>
    <property type="project" value="UniProtKB-UniRule"/>
</dbReference>
<evidence type="ECO:0000256" key="2">
    <source>
        <dbReference type="ARBA" id="ARBA00010892"/>
    </source>
</evidence>
<dbReference type="RefSeq" id="WP_081684794.1">
    <property type="nucleotide sequence ID" value="NZ_FOKG01000040.1"/>
</dbReference>
<dbReference type="OrthoDB" id="9776706at2"/>
<comment type="subcellular location">
    <subcellularLocation>
        <location evidence="8">Cell membrane</location>
        <topology evidence="8">Multi-pass membrane protein</topology>
    </subcellularLocation>
    <subcellularLocation>
        <location evidence="1">Endomembrane system</location>
        <topology evidence="1">Multi-pass membrane protein</topology>
    </subcellularLocation>
</comment>
<evidence type="ECO:0000256" key="4">
    <source>
        <dbReference type="ARBA" id="ARBA00022596"/>
    </source>
</evidence>
<evidence type="ECO:0000256" key="5">
    <source>
        <dbReference type="ARBA" id="ARBA00022692"/>
    </source>
</evidence>
<dbReference type="STRING" id="490629.SAMN05216266_1405"/>
<feature type="transmembrane region" description="Helical" evidence="8">
    <location>
        <begin position="141"/>
        <end position="166"/>
    </location>
</feature>
<keyword evidence="10" id="KW-1185">Reference proteome</keyword>
<feature type="transmembrane region" description="Helical" evidence="8">
    <location>
        <begin position="239"/>
        <end position="261"/>
    </location>
</feature>
<keyword evidence="5 8" id="KW-0812">Transmembrane</keyword>
<sequence length="379" mass="40773">MTTPPPARAAAIPTSQARRSIAGMAGFILALNALGWGMLLFVVIPQHHTLNSSQVFGIGLGITAFTLGVRHAFDADHIAAIDNTTRNLLAQGQRPLSVGFWFSLGHSTVVFALSIALAMGVRALAGAVRDEESALRHTASALGSAVSGTFLYAIAIMNLVALAGIIKVYRQMRHRAATEADLDNQLNNRGFLNRLLKSTTKAVRKPWHIYPVGVLFGLGFDTATEIGLLILAGGAALSLPWYAILVLPALFTAGMTMFDTAEGVLMNVAYNWALTKPLRRMFYNIIVTTLSVGSAFLIGTVQLASLLTDTLHPDSGPITTIAEFDLNYVGFALVGLFILVFALALLTWHLGNFDTKPPKHDIEPTHDIDQKATIRKDTT</sequence>
<keyword evidence="4" id="KW-0533">Nickel</keyword>
<dbReference type="GO" id="GO:0012505">
    <property type="term" value="C:endomembrane system"/>
    <property type="evidence" value="ECO:0007669"/>
    <property type="project" value="UniProtKB-SubCell"/>
</dbReference>
<accession>A0A1I1CN42</accession>
<keyword evidence="7 8" id="KW-0472">Membrane</keyword>
<feature type="transmembrane region" description="Helical" evidence="8">
    <location>
        <begin position="282"/>
        <end position="308"/>
    </location>
</feature>
<dbReference type="AlphaFoldDB" id="A0A1I1CN42"/>
<organism evidence="9 10">
    <name type="scientific">Amycolatopsis marina</name>
    <dbReference type="NCBI Taxonomy" id="490629"/>
    <lineage>
        <taxon>Bacteria</taxon>
        <taxon>Bacillati</taxon>
        <taxon>Actinomycetota</taxon>
        <taxon>Actinomycetes</taxon>
        <taxon>Pseudonocardiales</taxon>
        <taxon>Pseudonocardiaceae</taxon>
        <taxon>Amycolatopsis</taxon>
    </lineage>
</organism>
<dbReference type="InterPro" id="IPR004688">
    <property type="entry name" value="Ni/Co_transpt"/>
</dbReference>
<evidence type="ECO:0000313" key="9">
    <source>
        <dbReference type="EMBL" id="SFB64081.1"/>
    </source>
</evidence>
<reference evidence="10" key="1">
    <citation type="submission" date="2016-10" db="EMBL/GenBank/DDBJ databases">
        <authorList>
            <person name="Varghese N."/>
            <person name="Submissions S."/>
        </authorList>
    </citation>
    <scope>NUCLEOTIDE SEQUENCE [LARGE SCALE GENOMIC DNA]</scope>
    <source>
        <strain evidence="10">CGMCC 4.3568</strain>
    </source>
</reference>
<name>A0A1I1CN42_9PSEU</name>
<dbReference type="Proteomes" id="UP000243799">
    <property type="component" value="Unassembled WGS sequence"/>
</dbReference>
<gene>
    <name evidence="9" type="ORF">SAMN05216266_1405</name>
</gene>
<evidence type="ECO:0000256" key="8">
    <source>
        <dbReference type="RuleBase" id="RU362101"/>
    </source>
</evidence>
<keyword evidence="3 8" id="KW-0813">Transport</keyword>
<proteinExistence type="inferred from homology"/>
<protein>
    <recommendedName>
        <fullName evidence="8">Nickel/cobalt efflux system</fullName>
    </recommendedName>
</protein>
<feature type="transmembrane region" description="Helical" evidence="8">
    <location>
        <begin position="98"/>
        <end position="121"/>
    </location>
</feature>
<feature type="transmembrane region" description="Helical" evidence="8">
    <location>
        <begin position="328"/>
        <end position="350"/>
    </location>
</feature>
<feature type="transmembrane region" description="Helical" evidence="8">
    <location>
        <begin position="21"/>
        <end position="43"/>
    </location>
</feature>
<evidence type="ECO:0000256" key="3">
    <source>
        <dbReference type="ARBA" id="ARBA00022448"/>
    </source>
</evidence>
<dbReference type="EMBL" id="FOKG01000040">
    <property type="protein sequence ID" value="SFB64081.1"/>
    <property type="molecule type" value="Genomic_DNA"/>
</dbReference>
<evidence type="ECO:0000256" key="6">
    <source>
        <dbReference type="ARBA" id="ARBA00022989"/>
    </source>
</evidence>
<dbReference type="PANTHER" id="PTHR31611">
    <property type="entry name" value="HIGH-AFFINITY NICKEL TRANSPORT PROTEIN NIC1"/>
    <property type="match status" value="1"/>
</dbReference>
<evidence type="ECO:0000313" key="10">
    <source>
        <dbReference type="Proteomes" id="UP000243799"/>
    </source>
</evidence>
<dbReference type="Pfam" id="PF03824">
    <property type="entry name" value="NicO"/>
    <property type="match status" value="1"/>
</dbReference>
<dbReference type="PANTHER" id="PTHR31611:SF0">
    <property type="entry name" value="HIGH-AFFINITY NICKEL TRANSPORT PROTEIN NIC1"/>
    <property type="match status" value="1"/>
</dbReference>